<feature type="non-terminal residue" evidence="1">
    <location>
        <position position="82"/>
    </location>
</feature>
<gene>
    <name evidence="1" type="ORF">LCGC14_2011710</name>
</gene>
<reference evidence="1" key="1">
    <citation type="journal article" date="2015" name="Nature">
        <title>Complex archaea that bridge the gap between prokaryotes and eukaryotes.</title>
        <authorList>
            <person name="Spang A."/>
            <person name="Saw J.H."/>
            <person name="Jorgensen S.L."/>
            <person name="Zaremba-Niedzwiedzka K."/>
            <person name="Martijn J."/>
            <person name="Lind A.E."/>
            <person name="van Eijk R."/>
            <person name="Schleper C."/>
            <person name="Guy L."/>
            <person name="Ettema T.J."/>
        </authorList>
    </citation>
    <scope>NUCLEOTIDE SEQUENCE</scope>
</reference>
<protein>
    <submittedName>
        <fullName evidence="1">Uncharacterized protein</fullName>
    </submittedName>
</protein>
<comment type="caution">
    <text evidence="1">The sequence shown here is derived from an EMBL/GenBank/DDBJ whole genome shotgun (WGS) entry which is preliminary data.</text>
</comment>
<evidence type="ECO:0000313" key="1">
    <source>
        <dbReference type="EMBL" id="KKL79746.1"/>
    </source>
</evidence>
<organism evidence="1">
    <name type="scientific">marine sediment metagenome</name>
    <dbReference type="NCBI Taxonomy" id="412755"/>
    <lineage>
        <taxon>unclassified sequences</taxon>
        <taxon>metagenomes</taxon>
        <taxon>ecological metagenomes</taxon>
    </lineage>
</organism>
<sequence>MKKVILICLLFLLLLPALNVFSASYQKAEMFNRHGLVRESKAELINIIFSNASITEKAQAYYLLGLIAYTEKKVNKALKSWR</sequence>
<dbReference type="AlphaFoldDB" id="A0A0F9FMN2"/>
<dbReference type="EMBL" id="LAZR01023076">
    <property type="protein sequence ID" value="KKL79746.1"/>
    <property type="molecule type" value="Genomic_DNA"/>
</dbReference>
<accession>A0A0F9FMN2</accession>
<name>A0A0F9FMN2_9ZZZZ</name>
<proteinExistence type="predicted"/>